<dbReference type="EMBL" id="LDOT01000002">
    <property type="protein sequence ID" value="KLV09346.1"/>
    <property type="molecule type" value="Genomic_DNA"/>
</dbReference>
<evidence type="ECO:0000259" key="3">
    <source>
        <dbReference type="Pfam" id="PF01103"/>
    </source>
</evidence>
<protein>
    <submittedName>
        <fullName evidence="4">Membrane protein</fullName>
    </submittedName>
</protein>
<evidence type="ECO:0000256" key="2">
    <source>
        <dbReference type="ARBA" id="ARBA00023136"/>
    </source>
</evidence>
<organism evidence="4 5">
    <name type="scientific">Photobacterium aquae</name>
    <dbReference type="NCBI Taxonomy" id="1195763"/>
    <lineage>
        <taxon>Bacteria</taxon>
        <taxon>Pseudomonadati</taxon>
        <taxon>Pseudomonadota</taxon>
        <taxon>Gammaproteobacteria</taxon>
        <taxon>Vibrionales</taxon>
        <taxon>Vibrionaceae</taxon>
        <taxon>Photobacterium</taxon>
    </lineage>
</organism>
<dbReference type="SUPFAM" id="SSF56935">
    <property type="entry name" value="Porins"/>
    <property type="match status" value="1"/>
</dbReference>
<comment type="caution">
    <text evidence="4">The sequence shown here is derived from an EMBL/GenBank/DDBJ whole genome shotgun (WGS) entry which is preliminary data.</text>
</comment>
<accession>A0A0J1HCK1</accession>
<dbReference type="InterPro" id="IPR000184">
    <property type="entry name" value="Bac_surfAg_D15"/>
</dbReference>
<comment type="subcellular location">
    <subcellularLocation>
        <location evidence="1">Membrane</location>
    </subcellularLocation>
</comment>
<gene>
    <name evidence="4" type="ORF">ABT56_02575</name>
</gene>
<dbReference type="Gene3D" id="2.40.160.50">
    <property type="entry name" value="membrane protein fhac: a member of the omp85/tpsb transporter family"/>
    <property type="match status" value="1"/>
</dbReference>
<dbReference type="PATRIC" id="fig|1195763.3.peg.558"/>
<evidence type="ECO:0000313" key="4">
    <source>
        <dbReference type="EMBL" id="KLV09346.1"/>
    </source>
</evidence>
<proteinExistence type="predicted"/>
<sequence length="365" mass="39888">MVLLSASAMADTTTGEHGWIDQLLAELGASETVDTSKLIDWGVLPGPFVNPEQGFGIGVAAIGLYTPTGWQQDDPLSTLKLTSYASTSGSFGLGVENRTYLAGDSLRLLANAGISFSPSYYWGIGKQAAENEQAKTAYDAQILRFEPKLAVEIFPNGYLIGGWSYQQLSSIDADPGAFTEADQADSQASGLLIGLEYDSRDFEPNPASGHLLTLEWIGYDKTLGSDHDYQRLTANARTYWQLDSQSLLAIDAFGQFLDGDIPWYGYSEMGNASRMRGYYEGQYRDRTQLAAQIEWRRQLSGRHGMVAWAGAGNIAPSASKLFSDSWLPTVGVGYRFAFKARVNIRVDLGVGKDSTGFYFQVNEAF</sequence>
<keyword evidence="5" id="KW-1185">Reference proteome</keyword>
<dbReference type="STRING" id="1195763.ABT56_02575"/>
<feature type="domain" description="Bacterial surface antigen (D15)" evidence="3">
    <location>
        <begin position="84"/>
        <end position="309"/>
    </location>
</feature>
<dbReference type="GO" id="GO:0019867">
    <property type="term" value="C:outer membrane"/>
    <property type="evidence" value="ECO:0007669"/>
    <property type="project" value="InterPro"/>
</dbReference>
<reference evidence="4 5" key="1">
    <citation type="submission" date="2015-05" db="EMBL/GenBank/DDBJ databases">
        <title>Photobacterium galathea sp. nov.</title>
        <authorList>
            <person name="Machado H."/>
            <person name="Gram L."/>
        </authorList>
    </citation>
    <scope>NUCLEOTIDE SEQUENCE [LARGE SCALE GENOMIC DNA]</scope>
    <source>
        <strain evidence="4 5">CGMCC 1.12159</strain>
    </source>
</reference>
<keyword evidence="2" id="KW-0472">Membrane</keyword>
<name>A0A0J1HCK1_9GAMM</name>
<evidence type="ECO:0000256" key="1">
    <source>
        <dbReference type="ARBA" id="ARBA00004370"/>
    </source>
</evidence>
<evidence type="ECO:0000313" key="5">
    <source>
        <dbReference type="Proteomes" id="UP000036097"/>
    </source>
</evidence>
<dbReference type="AlphaFoldDB" id="A0A0J1HCK1"/>
<dbReference type="Proteomes" id="UP000036097">
    <property type="component" value="Unassembled WGS sequence"/>
</dbReference>
<dbReference type="Pfam" id="PF01103">
    <property type="entry name" value="Omp85"/>
    <property type="match status" value="1"/>
</dbReference>